<reference evidence="2" key="2">
    <citation type="submission" date="2021-02" db="EMBL/GenBank/DDBJ databases">
        <authorList>
            <person name="Kimball J.A."/>
            <person name="Haas M.W."/>
            <person name="Macchietto M."/>
            <person name="Kono T."/>
            <person name="Duquette J."/>
            <person name="Shao M."/>
        </authorList>
    </citation>
    <scope>NUCLEOTIDE SEQUENCE</scope>
    <source>
        <tissue evidence="2">Fresh leaf tissue</tissue>
    </source>
</reference>
<evidence type="ECO:0000259" key="1">
    <source>
        <dbReference type="Pfam" id="PF01453"/>
    </source>
</evidence>
<dbReference type="PANTHER" id="PTHR32444">
    <property type="entry name" value="BULB-TYPE LECTIN DOMAIN-CONTAINING PROTEIN"/>
    <property type="match status" value="1"/>
</dbReference>
<feature type="domain" description="Bulb-type lectin" evidence="1">
    <location>
        <begin position="3"/>
        <end position="66"/>
    </location>
</feature>
<dbReference type="EMBL" id="JAAALK010000282">
    <property type="protein sequence ID" value="KAG8080932.1"/>
    <property type="molecule type" value="Genomic_DNA"/>
</dbReference>
<reference evidence="2" key="1">
    <citation type="journal article" date="2021" name="bioRxiv">
        <title>Whole Genome Assembly and Annotation of Northern Wild Rice, Zizania palustris L., Supports a Whole Genome Duplication in the Zizania Genus.</title>
        <authorList>
            <person name="Haas M."/>
            <person name="Kono T."/>
            <person name="Macchietto M."/>
            <person name="Millas R."/>
            <person name="McGilp L."/>
            <person name="Shao M."/>
            <person name="Duquette J."/>
            <person name="Hirsch C.N."/>
            <person name="Kimball J."/>
        </authorList>
    </citation>
    <scope>NUCLEOTIDE SEQUENCE</scope>
    <source>
        <tissue evidence="2">Fresh leaf tissue</tissue>
    </source>
</reference>
<gene>
    <name evidence="2" type="ORF">GUJ93_ZPchr0007g3232</name>
</gene>
<comment type="caution">
    <text evidence="2">The sequence shown here is derived from an EMBL/GenBank/DDBJ whole genome shotgun (WGS) entry which is preliminary data.</text>
</comment>
<organism evidence="2 3">
    <name type="scientific">Zizania palustris</name>
    <name type="common">Northern wild rice</name>
    <dbReference type="NCBI Taxonomy" id="103762"/>
    <lineage>
        <taxon>Eukaryota</taxon>
        <taxon>Viridiplantae</taxon>
        <taxon>Streptophyta</taxon>
        <taxon>Embryophyta</taxon>
        <taxon>Tracheophyta</taxon>
        <taxon>Spermatophyta</taxon>
        <taxon>Magnoliopsida</taxon>
        <taxon>Liliopsida</taxon>
        <taxon>Poales</taxon>
        <taxon>Poaceae</taxon>
        <taxon>BOP clade</taxon>
        <taxon>Oryzoideae</taxon>
        <taxon>Oryzeae</taxon>
        <taxon>Zizaniinae</taxon>
        <taxon>Zizania</taxon>
    </lineage>
</organism>
<dbReference type="AlphaFoldDB" id="A0A8J5TA16"/>
<protein>
    <recommendedName>
        <fullName evidence="1">Bulb-type lectin domain-containing protein</fullName>
    </recommendedName>
</protein>
<keyword evidence="3" id="KW-1185">Reference proteome</keyword>
<accession>A0A8J5TA16</accession>
<dbReference type="InterPro" id="IPR001480">
    <property type="entry name" value="Bulb-type_lectin_dom"/>
</dbReference>
<proteinExistence type="predicted"/>
<sequence>MVLSSNSSAEATPTQAQLLNIGNLVLTDKDSNNLWQSFEYPTNALLPGIRVGKDLKTGDEWSLSSWCSTVDPSPDDFYYVMETSVSP</sequence>
<name>A0A8J5TA16_ZIZPA</name>
<evidence type="ECO:0000313" key="2">
    <source>
        <dbReference type="EMBL" id="KAG8080932.1"/>
    </source>
</evidence>
<dbReference type="OrthoDB" id="786095at2759"/>
<evidence type="ECO:0000313" key="3">
    <source>
        <dbReference type="Proteomes" id="UP000729402"/>
    </source>
</evidence>
<dbReference type="Pfam" id="PF01453">
    <property type="entry name" value="B_lectin"/>
    <property type="match status" value="1"/>
</dbReference>
<dbReference type="PANTHER" id="PTHR32444:SF235">
    <property type="entry name" value="OS01G0783900 PROTEIN"/>
    <property type="match status" value="1"/>
</dbReference>
<dbReference type="Proteomes" id="UP000729402">
    <property type="component" value="Unassembled WGS sequence"/>
</dbReference>